<reference evidence="1 2" key="1">
    <citation type="submission" date="2020-06" db="EMBL/GenBank/DDBJ databases">
        <title>Actinokineospora xiongansis sp. nov., isolated from soil of Baiyangdian.</title>
        <authorList>
            <person name="Zhang X."/>
        </authorList>
    </citation>
    <scope>NUCLEOTIDE SEQUENCE [LARGE SCALE GENOMIC DNA]</scope>
    <source>
        <strain evidence="1 2">HBU206404</strain>
    </source>
</reference>
<keyword evidence="2" id="KW-1185">Reference proteome</keyword>
<dbReference type="InterPro" id="IPR027961">
    <property type="entry name" value="DUF4442"/>
</dbReference>
<dbReference type="EMBL" id="JABVED010000023">
    <property type="protein sequence ID" value="MBC6451080.1"/>
    <property type="molecule type" value="Genomic_DNA"/>
</dbReference>
<protein>
    <submittedName>
        <fullName evidence="1">PaaI family thioesterase</fullName>
    </submittedName>
</protein>
<proteinExistence type="predicted"/>
<evidence type="ECO:0000313" key="1">
    <source>
        <dbReference type="EMBL" id="MBC6451080.1"/>
    </source>
</evidence>
<dbReference type="Gene3D" id="3.10.129.10">
    <property type="entry name" value="Hotdog Thioesterase"/>
    <property type="match status" value="1"/>
</dbReference>
<dbReference type="CDD" id="cd03443">
    <property type="entry name" value="PaaI_thioesterase"/>
    <property type="match status" value="1"/>
</dbReference>
<evidence type="ECO:0000313" key="2">
    <source>
        <dbReference type="Proteomes" id="UP000734823"/>
    </source>
</evidence>
<accession>A0ABR7LEH7</accession>
<organism evidence="1 2">
    <name type="scientific">Actinokineospora xionganensis</name>
    <dbReference type="NCBI Taxonomy" id="2684470"/>
    <lineage>
        <taxon>Bacteria</taxon>
        <taxon>Bacillati</taxon>
        <taxon>Actinomycetota</taxon>
        <taxon>Actinomycetes</taxon>
        <taxon>Pseudonocardiales</taxon>
        <taxon>Pseudonocardiaceae</taxon>
        <taxon>Actinokineospora</taxon>
    </lineage>
</organism>
<sequence length="161" mass="17120">MAHVNEGNPLAESALTGINTLVQNLIPAARAMRIEITDLGPGHASARVPLEGNTNHLGTLYAGSLFSVAEILGGAICFPTFDISRFLPTVKTVEIQFRRPATTDVTATATLTQEVIDRVTAEAEDAGKAEFILEAEVTDTDGQVVVTTVGTYQLRRIAIAE</sequence>
<dbReference type="InterPro" id="IPR029069">
    <property type="entry name" value="HotDog_dom_sf"/>
</dbReference>
<comment type="caution">
    <text evidence="1">The sequence shown here is derived from an EMBL/GenBank/DDBJ whole genome shotgun (WGS) entry which is preliminary data.</text>
</comment>
<name>A0ABR7LEH7_9PSEU</name>
<dbReference type="SUPFAM" id="SSF54637">
    <property type="entry name" value="Thioesterase/thiol ester dehydrase-isomerase"/>
    <property type="match status" value="1"/>
</dbReference>
<dbReference type="RefSeq" id="WP_187224156.1">
    <property type="nucleotide sequence ID" value="NZ_JABVED010000023.1"/>
</dbReference>
<dbReference type="Pfam" id="PF14539">
    <property type="entry name" value="DUF4442"/>
    <property type="match status" value="1"/>
</dbReference>
<dbReference type="Proteomes" id="UP000734823">
    <property type="component" value="Unassembled WGS sequence"/>
</dbReference>
<gene>
    <name evidence="1" type="ORF">GPZ80_28340</name>
</gene>